<dbReference type="InterPro" id="IPR050789">
    <property type="entry name" value="Diverse_Enzym_Activities"/>
</dbReference>
<dbReference type="InterPro" id="IPR001466">
    <property type="entry name" value="Beta-lactam-related"/>
</dbReference>
<dbReference type="RefSeq" id="WP_103892222.1">
    <property type="nucleotide sequence ID" value="NZ_CP027768.1"/>
</dbReference>
<dbReference type="PANTHER" id="PTHR43283:SF11">
    <property type="entry name" value="BETA-LACTAMASE-RELATED DOMAIN-CONTAINING PROTEIN"/>
    <property type="match status" value="1"/>
</dbReference>
<dbReference type="GO" id="GO:0016787">
    <property type="term" value="F:hydrolase activity"/>
    <property type="evidence" value="ECO:0007669"/>
    <property type="project" value="UniProtKB-KW"/>
</dbReference>
<dbReference type="Gene3D" id="3.40.710.10">
    <property type="entry name" value="DD-peptidase/beta-lactamase superfamily"/>
    <property type="match status" value="1"/>
</dbReference>
<dbReference type="InterPro" id="IPR012338">
    <property type="entry name" value="Beta-lactam/transpept-like"/>
</dbReference>
<evidence type="ECO:0000256" key="1">
    <source>
        <dbReference type="ARBA" id="ARBA00022801"/>
    </source>
</evidence>
<dbReference type="EMBL" id="CP027768">
    <property type="protein sequence ID" value="AYW49434.1"/>
    <property type="molecule type" value="Genomic_DNA"/>
</dbReference>
<feature type="domain" description="Beta-lactamase-related" evidence="2">
    <location>
        <begin position="8"/>
        <end position="307"/>
    </location>
</feature>
<reference evidence="3 4" key="1">
    <citation type="journal article" date="2012" name="Int. J. Syst. Evol. Microbiol.">
        <title>Characterization of Tetragenococcus strains from sugar thick juice reveals a novel species, Tetragenococcus osmophilus sp. nov., and divides Tetragenococcus halophilus into two subspecies, T. halophilus subsp. halophilus subsp. nov. and T. halophilus subsp. flandriensis subsp. nov.</title>
        <authorList>
            <person name="Juste A."/>
            <person name="Van Trappen S."/>
            <person name="Verreth C."/>
            <person name="Cleenwerck I."/>
            <person name="De Vos P."/>
            <person name="Lievens B."/>
            <person name="Willems K.A."/>
        </authorList>
    </citation>
    <scope>NUCLEOTIDE SEQUENCE [LARGE SCALE GENOMIC DNA]</scope>
    <source>
        <strain evidence="3 4">LMG 26042</strain>
    </source>
</reference>
<dbReference type="Pfam" id="PF00144">
    <property type="entry name" value="Beta-lactamase"/>
    <property type="match status" value="1"/>
</dbReference>
<organism evidence="3 4">
    <name type="scientific">Tetragenococcus halophilus</name>
    <name type="common">Pediococcus halophilus</name>
    <dbReference type="NCBI Taxonomy" id="51669"/>
    <lineage>
        <taxon>Bacteria</taxon>
        <taxon>Bacillati</taxon>
        <taxon>Bacillota</taxon>
        <taxon>Bacilli</taxon>
        <taxon>Lactobacillales</taxon>
        <taxon>Enterococcaceae</taxon>
        <taxon>Tetragenococcus</taxon>
    </lineage>
</organism>
<proteinExistence type="predicted"/>
<sequence length="331" mass="38040">MYPKTQEKIIEGWQENIFPGVVYRFIEGKKKETKVLGNAAIIPQEEKMTQEHLFDVASLTKVICTTTVILRLLEAGEIFLEDPVQKYLPQFPDRRLNLRHLLTHTADITSWINQRDQLTKSELKQAYLSIQAGDKLGRKVKYTDSGMILLGFTLEEIYQENVSTIFQKEVLSPLKMTNSYFSPIQGTKIVATEQLKSGRILKGEVHDPKARVLKEHAGNAGLFTTIDDLERFVQIYLNNTEFLSEQTINALLKDHTPLKNGDRSLGWDLKNNVLFHTGYTGTFLAIAPLKKQAFIFLSNRIHPRDDKTSYIKYRDELISTYLNEKDLFNVL</sequence>
<dbReference type="AlphaFoldDB" id="A0A3G5FGE9"/>
<evidence type="ECO:0000259" key="2">
    <source>
        <dbReference type="Pfam" id="PF00144"/>
    </source>
</evidence>
<dbReference type="SUPFAM" id="SSF56601">
    <property type="entry name" value="beta-lactamase/transpeptidase-like"/>
    <property type="match status" value="1"/>
</dbReference>
<evidence type="ECO:0000313" key="4">
    <source>
        <dbReference type="Proteomes" id="UP000280475"/>
    </source>
</evidence>
<dbReference type="PANTHER" id="PTHR43283">
    <property type="entry name" value="BETA-LACTAMASE-RELATED"/>
    <property type="match status" value="1"/>
</dbReference>
<keyword evidence="1 3" id="KW-0378">Hydrolase</keyword>
<dbReference type="Proteomes" id="UP000280475">
    <property type="component" value="Chromosome"/>
</dbReference>
<name>A0A3G5FGE9_TETHA</name>
<gene>
    <name evidence="3" type="ORF">C7H83_02495</name>
</gene>
<evidence type="ECO:0000313" key="3">
    <source>
        <dbReference type="EMBL" id="AYW49434.1"/>
    </source>
</evidence>
<protein>
    <submittedName>
        <fullName evidence="3">Serine hydrolase</fullName>
    </submittedName>
</protein>
<accession>A0A3G5FGE9</accession>